<feature type="domain" description="N-acetyltransferase" evidence="3">
    <location>
        <begin position="18"/>
        <end position="180"/>
    </location>
</feature>
<dbReference type="InterPro" id="IPR016181">
    <property type="entry name" value="Acyl_CoA_acyltransferase"/>
</dbReference>
<dbReference type="Pfam" id="PF00583">
    <property type="entry name" value="Acetyltransf_1"/>
    <property type="match status" value="1"/>
</dbReference>
<organism evidence="4 5">
    <name type="scientific">Glaciihabitans tibetensis</name>
    <dbReference type="NCBI Taxonomy" id="1266600"/>
    <lineage>
        <taxon>Bacteria</taxon>
        <taxon>Bacillati</taxon>
        <taxon>Actinomycetota</taxon>
        <taxon>Actinomycetes</taxon>
        <taxon>Micrococcales</taxon>
        <taxon>Microbacteriaceae</taxon>
        <taxon>Glaciihabitans</taxon>
    </lineage>
</organism>
<accession>A0A2T0VBE2</accession>
<dbReference type="GO" id="GO:0016747">
    <property type="term" value="F:acyltransferase activity, transferring groups other than amino-acyl groups"/>
    <property type="evidence" value="ECO:0007669"/>
    <property type="project" value="InterPro"/>
</dbReference>
<evidence type="ECO:0000313" key="5">
    <source>
        <dbReference type="Proteomes" id="UP000237983"/>
    </source>
</evidence>
<evidence type="ECO:0000256" key="2">
    <source>
        <dbReference type="ARBA" id="ARBA00023315"/>
    </source>
</evidence>
<dbReference type="CDD" id="cd04301">
    <property type="entry name" value="NAT_SF"/>
    <property type="match status" value="1"/>
</dbReference>
<protein>
    <submittedName>
        <fullName evidence="4">Phosphinothricin acetyltransferase</fullName>
    </submittedName>
</protein>
<dbReference type="PROSITE" id="PS51186">
    <property type="entry name" value="GNAT"/>
    <property type="match status" value="1"/>
</dbReference>
<dbReference type="SUPFAM" id="SSF55729">
    <property type="entry name" value="Acyl-CoA N-acyltransferases (Nat)"/>
    <property type="match status" value="1"/>
</dbReference>
<reference evidence="4 5" key="1">
    <citation type="submission" date="2018-03" db="EMBL/GenBank/DDBJ databases">
        <title>Genomic Encyclopedia of Type Strains, Phase III (KMG-III): the genomes of soil and plant-associated and newly described type strains.</title>
        <authorList>
            <person name="Whitman W."/>
        </authorList>
    </citation>
    <scope>NUCLEOTIDE SEQUENCE [LARGE SCALE GENOMIC DNA]</scope>
    <source>
        <strain evidence="4 5">CGMCC 1.12484</strain>
    </source>
</reference>
<dbReference type="InterPro" id="IPR000182">
    <property type="entry name" value="GNAT_dom"/>
</dbReference>
<gene>
    <name evidence="4" type="ORF">B0I08_106107</name>
</gene>
<comment type="caution">
    <text evidence="4">The sequence shown here is derived from an EMBL/GenBank/DDBJ whole genome shotgun (WGS) entry which is preliminary data.</text>
</comment>
<name>A0A2T0VBE2_9MICO</name>
<proteinExistence type="predicted"/>
<dbReference type="Proteomes" id="UP000237983">
    <property type="component" value="Unassembled WGS sequence"/>
</dbReference>
<dbReference type="EMBL" id="PVTL01000006">
    <property type="protein sequence ID" value="PRY67500.1"/>
    <property type="molecule type" value="Genomic_DNA"/>
</dbReference>
<dbReference type="PANTHER" id="PTHR43072:SF23">
    <property type="entry name" value="UPF0039 PROTEIN C11D3.02C"/>
    <property type="match status" value="1"/>
</dbReference>
<evidence type="ECO:0000256" key="1">
    <source>
        <dbReference type="ARBA" id="ARBA00022679"/>
    </source>
</evidence>
<evidence type="ECO:0000259" key="3">
    <source>
        <dbReference type="PROSITE" id="PS51186"/>
    </source>
</evidence>
<keyword evidence="5" id="KW-1185">Reference proteome</keyword>
<dbReference type="AlphaFoldDB" id="A0A2T0VBE2"/>
<dbReference type="Gene3D" id="3.40.630.30">
    <property type="match status" value="1"/>
</dbReference>
<keyword evidence="1 4" id="KW-0808">Transferase</keyword>
<keyword evidence="2" id="KW-0012">Acyltransferase</keyword>
<dbReference type="PANTHER" id="PTHR43072">
    <property type="entry name" value="N-ACETYLTRANSFERASE"/>
    <property type="match status" value="1"/>
</dbReference>
<dbReference type="OrthoDB" id="3173333at2"/>
<evidence type="ECO:0000313" key="4">
    <source>
        <dbReference type="EMBL" id="PRY67500.1"/>
    </source>
</evidence>
<sequence length="180" mass="19616">MCAVNDALSPPARPTGTVSIREARPDDLDAILALYNDAISTGTALWLDATVDRANRASWLEAQRAMNFPVFVAEVDATFAGYASYGLWRGYSGYRHTVDDSIYLVPAFHGRGIGSLLMKALIDHARAAGFHVMIADIESGNVASLRLHARFGFEVTGVIPEVGTKFGRWLDLTTMRLALE</sequence>